<feature type="chain" id="PRO_5022104336" evidence="9">
    <location>
        <begin position="28"/>
        <end position="141"/>
    </location>
</feature>
<accession>A0A542DKE2</accession>
<dbReference type="InterPro" id="IPR036819">
    <property type="entry name" value="Subtilisin_inhibitor-like_sf"/>
</dbReference>
<name>A0A542DKE2_AMYCI</name>
<keyword evidence="9" id="KW-0732">Signal</keyword>
<evidence type="ECO:0000313" key="11">
    <source>
        <dbReference type="EMBL" id="TQJ03504.1"/>
    </source>
</evidence>
<dbReference type="GO" id="GO:0005576">
    <property type="term" value="C:extracellular region"/>
    <property type="evidence" value="ECO:0007669"/>
    <property type="project" value="UniProtKB-SubCell"/>
</dbReference>
<proteinExistence type="inferred from homology"/>
<dbReference type="EMBL" id="VFML01000001">
    <property type="protein sequence ID" value="TQJ03504.1"/>
    <property type="molecule type" value="Genomic_DNA"/>
</dbReference>
<evidence type="ECO:0000256" key="6">
    <source>
        <dbReference type="ARBA" id="ARBA00022900"/>
    </source>
</evidence>
<comment type="subcellular location">
    <subcellularLocation>
        <location evidence="1">Secreted</location>
    </subcellularLocation>
</comment>
<evidence type="ECO:0000256" key="9">
    <source>
        <dbReference type="SAM" id="SignalP"/>
    </source>
</evidence>
<evidence type="ECO:0000313" key="12">
    <source>
        <dbReference type="Proteomes" id="UP000320876"/>
    </source>
</evidence>
<dbReference type="OrthoDB" id="4567948at2"/>
<dbReference type="Proteomes" id="UP000320876">
    <property type="component" value="Unassembled WGS sequence"/>
</dbReference>
<dbReference type="PROSITE" id="PS00999">
    <property type="entry name" value="SSI"/>
    <property type="match status" value="1"/>
</dbReference>
<feature type="domain" description="Subtilisin inhibitor" evidence="10">
    <location>
        <begin position="42"/>
        <end position="127"/>
    </location>
</feature>
<evidence type="ECO:0000259" key="10">
    <source>
        <dbReference type="Pfam" id="PF00720"/>
    </source>
</evidence>
<reference evidence="11 12" key="1">
    <citation type="submission" date="2019-06" db="EMBL/GenBank/DDBJ databases">
        <title>Sequencing the genomes of 1000 actinobacteria strains.</title>
        <authorList>
            <person name="Klenk H.-P."/>
        </authorList>
    </citation>
    <scope>NUCLEOTIDE SEQUENCE [LARGE SCALE GENOMIC DNA]</scope>
    <source>
        <strain evidence="11 12">DSM 45679</strain>
    </source>
</reference>
<dbReference type="Pfam" id="PF00720">
    <property type="entry name" value="SSI"/>
    <property type="match status" value="1"/>
</dbReference>
<protein>
    <submittedName>
        <fullName evidence="11">Subtilisin inhibitor-like</fullName>
    </submittedName>
</protein>
<comment type="similarity">
    <text evidence="2 8">Belongs to the protease inhibitor I16 (SSI) family.</text>
</comment>
<evidence type="ECO:0000256" key="8">
    <source>
        <dbReference type="RuleBase" id="RU003471"/>
    </source>
</evidence>
<dbReference type="SUPFAM" id="SSF55399">
    <property type="entry name" value="Subtilisin inhibitor"/>
    <property type="match status" value="1"/>
</dbReference>
<keyword evidence="5 8" id="KW-0646">Protease inhibitor</keyword>
<evidence type="ECO:0000256" key="5">
    <source>
        <dbReference type="ARBA" id="ARBA00022690"/>
    </source>
</evidence>
<evidence type="ECO:0000256" key="7">
    <source>
        <dbReference type="ARBA" id="ARBA00023157"/>
    </source>
</evidence>
<keyword evidence="7" id="KW-1015">Disulfide bond</keyword>
<comment type="caution">
    <text evidence="11">The sequence shown here is derived from an EMBL/GenBank/DDBJ whole genome shotgun (WGS) entry which is preliminary data.</text>
</comment>
<sequence>MLHKRFLSLAPAILAVMATIVAGTAPAAASQHDLPGDESKGVLILTISEGERARPDAAGAVLTCEPAGGTHPLSEAACAELAAVNGEVAAVELEPQRPCYLIYRPLTVTAHGSWDGRPISYRETFPNDCVLDVIKGPIFRF</sequence>
<dbReference type="InterPro" id="IPR020054">
    <property type="entry name" value="Prot_inh_SSI_I16_CS"/>
</dbReference>
<gene>
    <name evidence="11" type="ORF">FB471_3266</name>
</gene>
<dbReference type="InterPro" id="IPR000691">
    <property type="entry name" value="Prot_inh_I16_SSI"/>
</dbReference>
<evidence type="ECO:0000256" key="1">
    <source>
        <dbReference type="ARBA" id="ARBA00004613"/>
    </source>
</evidence>
<dbReference type="PRINTS" id="PR00294">
    <property type="entry name" value="SSBTLNINHBTR"/>
</dbReference>
<dbReference type="Gene3D" id="3.30.350.10">
    <property type="entry name" value="Subtilisin inhibitor-like"/>
    <property type="match status" value="1"/>
</dbReference>
<keyword evidence="12" id="KW-1185">Reference proteome</keyword>
<keyword evidence="6 8" id="KW-0722">Serine protease inhibitor</keyword>
<evidence type="ECO:0000256" key="2">
    <source>
        <dbReference type="ARBA" id="ARBA00010472"/>
    </source>
</evidence>
<organism evidence="11 12">
    <name type="scientific">Amycolatopsis cihanbeyliensis</name>
    <dbReference type="NCBI Taxonomy" id="1128664"/>
    <lineage>
        <taxon>Bacteria</taxon>
        <taxon>Bacillati</taxon>
        <taxon>Actinomycetota</taxon>
        <taxon>Actinomycetes</taxon>
        <taxon>Pseudonocardiales</taxon>
        <taxon>Pseudonocardiaceae</taxon>
        <taxon>Amycolatopsis</taxon>
    </lineage>
</organism>
<evidence type="ECO:0000256" key="4">
    <source>
        <dbReference type="ARBA" id="ARBA00022525"/>
    </source>
</evidence>
<comment type="subunit">
    <text evidence="3">Homodimer.</text>
</comment>
<keyword evidence="4" id="KW-0964">Secreted</keyword>
<evidence type="ECO:0000256" key="3">
    <source>
        <dbReference type="ARBA" id="ARBA00011738"/>
    </source>
</evidence>
<feature type="signal peptide" evidence="9">
    <location>
        <begin position="1"/>
        <end position="27"/>
    </location>
</feature>
<dbReference type="InterPro" id="IPR023549">
    <property type="entry name" value="Subtilisin_inhibitor"/>
</dbReference>
<dbReference type="AlphaFoldDB" id="A0A542DKE2"/>
<dbReference type="GO" id="GO:0004867">
    <property type="term" value="F:serine-type endopeptidase inhibitor activity"/>
    <property type="evidence" value="ECO:0007669"/>
    <property type="project" value="UniProtKB-KW"/>
</dbReference>